<dbReference type="OrthoDB" id="421226at2759"/>
<sequence>MFFHNACTPFLWRTISLVGNRASRVWHKDKGFRLGLIHYGPYVHTLRLKDTRVQSGDMELIAINCTRLKYLNLSSTDVTIETLKVLLRSDPYKTSSTSTDKPEDSNSVNANIHTEKYNNTMQTGMVNDQDDLSHLYESVNLSASSKDSDQGQRHHQHKGPFLTPGPRYTSNRAMLITPGCKTISQDGAMRPTKMKEIKPQFPIHLERLSFSNCRYLSGPTLFPVLALLGPQLRDLSVGYIADIEDLSDFIQMLQHCPNLTRLSLAGTDADGYLIALAGATKELAPRAMEVLRLSLAEASVERLVPLIKVSRNKLEQLSCPDNADINDDVIYAFIESGMKLNKISRPVRSFVRNDVLSSLALNRDANITPKALLELFRHTTALTMVEVNGVDIRDDALEALAAANRNRMERLGLGIPEAWIQHEQGVFKLLANYPKQEKGAKQPAVSASPAERKRYDGAWISGGLNGLSLRDCINVTNRGIRAIVRSCPMLWGLNLSGCKSVSMQIFRGPWVCNKLQDLDISGINVRIQIRNEAMLVEEEIEDERFPMTPLCKTHPSEDIRDDGRYDFITLPTETSDYSELGDMEFIRNDGETRRTLNEFYRKLGQFDELIHLGMSKSDYRIRLKDGLDLVLPALSQNLQEWEISRHTGHTLQNVEIEWFGKHFGYGFDYSTDKDELKRQRKIKEEYQRSYDADGFEKVNGSSDEEEDENVYDFYDGDEHEEWNKDPNRVSRLEVLQLNKCLFDQSNLDRKLYDWFMKSGFDVRLVDDIDEMSDDETSDDDSDG</sequence>
<dbReference type="AlphaFoldDB" id="A0A9P6R4P7"/>
<evidence type="ECO:0000313" key="3">
    <source>
        <dbReference type="Proteomes" id="UP000738325"/>
    </source>
</evidence>
<protein>
    <submittedName>
        <fullName evidence="2">Uncharacterized protein</fullName>
    </submittedName>
</protein>
<gene>
    <name evidence="2" type="ORF">BGZ99_009369</name>
</gene>
<dbReference type="GO" id="GO:0031146">
    <property type="term" value="P:SCF-dependent proteasomal ubiquitin-dependent protein catabolic process"/>
    <property type="evidence" value="ECO:0007669"/>
    <property type="project" value="TreeGrafter"/>
</dbReference>
<dbReference type="EMBL" id="JAAAIP010000794">
    <property type="protein sequence ID" value="KAG0312622.1"/>
    <property type="molecule type" value="Genomic_DNA"/>
</dbReference>
<evidence type="ECO:0000256" key="1">
    <source>
        <dbReference type="SAM" id="MobiDB-lite"/>
    </source>
</evidence>
<dbReference type="SMART" id="SM00367">
    <property type="entry name" value="LRR_CC"/>
    <property type="match status" value="2"/>
</dbReference>
<accession>A0A9P6R4P7</accession>
<name>A0A9P6R4P7_9FUNG</name>
<dbReference type="PANTHER" id="PTHR13318">
    <property type="entry name" value="PARTNER OF PAIRED, ISOFORM B-RELATED"/>
    <property type="match status" value="1"/>
</dbReference>
<dbReference type="Proteomes" id="UP000738325">
    <property type="component" value="Unassembled WGS sequence"/>
</dbReference>
<keyword evidence="3" id="KW-1185">Reference proteome</keyword>
<proteinExistence type="predicted"/>
<dbReference type="InterPro" id="IPR006553">
    <property type="entry name" value="Leu-rich_rpt_Cys-con_subtyp"/>
</dbReference>
<dbReference type="InterPro" id="IPR032675">
    <property type="entry name" value="LRR_dom_sf"/>
</dbReference>
<reference evidence="2" key="1">
    <citation type="journal article" date="2020" name="Fungal Divers.">
        <title>Resolving the Mortierellaceae phylogeny through synthesis of multi-gene phylogenetics and phylogenomics.</title>
        <authorList>
            <person name="Vandepol N."/>
            <person name="Liber J."/>
            <person name="Desiro A."/>
            <person name="Na H."/>
            <person name="Kennedy M."/>
            <person name="Barry K."/>
            <person name="Grigoriev I.V."/>
            <person name="Miller A.N."/>
            <person name="O'Donnell K."/>
            <person name="Stajich J.E."/>
            <person name="Bonito G."/>
        </authorList>
    </citation>
    <scope>NUCLEOTIDE SEQUENCE</scope>
    <source>
        <strain evidence="2">REB-010B</strain>
    </source>
</reference>
<dbReference type="Gene3D" id="3.80.10.10">
    <property type="entry name" value="Ribonuclease Inhibitor"/>
    <property type="match status" value="2"/>
</dbReference>
<evidence type="ECO:0000313" key="2">
    <source>
        <dbReference type="EMBL" id="KAG0312622.1"/>
    </source>
</evidence>
<dbReference type="SUPFAM" id="SSF52047">
    <property type="entry name" value="RNI-like"/>
    <property type="match status" value="1"/>
</dbReference>
<comment type="caution">
    <text evidence="2">The sequence shown here is derived from an EMBL/GenBank/DDBJ whole genome shotgun (WGS) entry which is preliminary data.</text>
</comment>
<organism evidence="2 3">
    <name type="scientific">Dissophora globulifera</name>
    <dbReference type="NCBI Taxonomy" id="979702"/>
    <lineage>
        <taxon>Eukaryota</taxon>
        <taxon>Fungi</taxon>
        <taxon>Fungi incertae sedis</taxon>
        <taxon>Mucoromycota</taxon>
        <taxon>Mortierellomycotina</taxon>
        <taxon>Mortierellomycetes</taxon>
        <taxon>Mortierellales</taxon>
        <taxon>Mortierellaceae</taxon>
        <taxon>Dissophora</taxon>
    </lineage>
</organism>
<feature type="region of interest" description="Disordered" evidence="1">
    <location>
        <begin position="91"/>
        <end position="110"/>
    </location>
</feature>
<dbReference type="GO" id="GO:0019005">
    <property type="term" value="C:SCF ubiquitin ligase complex"/>
    <property type="evidence" value="ECO:0007669"/>
    <property type="project" value="TreeGrafter"/>
</dbReference>
<feature type="region of interest" description="Disordered" evidence="1">
    <location>
        <begin position="142"/>
        <end position="164"/>
    </location>
</feature>
<feature type="compositionally biased region" description="Polar residues" evidence="1">
    <location>
        <begin position="92"/>
        <end position="110"/>
    </location>
</feature>